<reference evidence="2" key="1">
    <citation type="submission" date="2021-01" db="EMBL/GenBank/DDBJ databases">
        <title>Whole genome shotgun sequence of Dactylosporangium siamense NBRC 106093.</title>
        <authorList>
            <person name="Komaki H."/>
            <person name="Tamura T."/>
        </authorList>
    </citation>
    <scope>NUCLEOTIDE SEQUENCE</scope>
    <source>
        <strain evidence="2">NBRC 106093</strain>
    </source>
</reference>
<dbReference type="AlphaFoldDB" id="A0A919Q0L1"/>
<protein>
    <recommendedName>
        <fullName evidence="4">Transposase</fullName>
    </recommendedName>
</protein>
<name>A0A919Q0L1_9ACTN</name>
<dbReference type="EMBL" id="BONQ01000172">
    <property type="protein sequence ID" value="GIG52148.1"/>
    <property type="molecule type" value="Genomic_DNA"/>
</dbReference>
<gene>
    <name evidence="2" type="ORF">Dsi01nite_101890</name>
</gene>
<keyword evidence="3" id="KW-1185">Reference proteome</keyword>
<organism evidence="2 3">
    <name type="scientific">Dactylosporangium siamense</name>
    <dbReference type="NCBI Taxonomy" id="685454"/>
    <lineage>
        <taxon>Bacteria</taxon>
        <taxon>Bacillati</taxon>
        <taxon>Actinomycetota</taxon>
        <taxon>Actinomycetes</taxon>
        <taxon>Micromonosporales</taxon>
        <taxon>Micromonosporaceae</taxon>
        <taxon>Dactylosporangium</taxon>
    </lineage>
</organism>
<evidence type="ECO:0000313" key="2">
    <source>
        <dbReference type="EMBL" id="GIG52148.1"/>
    </source>
</evidence>
<dbReference type="Proteomes" id="UP000660611">
    <property type="component" value="Unassembled WGS sequence"/>
</dbReference>
<feature type="chain" id="PRO_5037379602" description="Transposase" evidence="1">
    <location>
        <begin position="30"/>
        <end position="117"/>
    </location>
</feature>
<sequence>MPVAVRPAAARPIRLMCFVDMLIAPVAQGAGSLPAPSDLQRRERTWVNAVKDLPWAWHTRFLDGPYNSSYGTLNRRLPARVGTYSNRTRSGTVTRLRIGIVPTMTARDTSSPAARVR</sequence>
<evidence type="ECO:0000256" key="1">
    <source>
        <dbReference type="SAM" id="SignalP"/>
    </source>
</evidence>
<accession>A0A919Q0L1</accession>
<keyword evidence="1" id="KW-0732">Signal</keyword>
<feature type="signal peptide" evidence="1">
    <location>
        <begin position="1"/>
        <end position="29"/>
    </location>
</feature>
<proteinExistence type="predicted"/>
<comment type="caution">
    <text evidence="2">The sequence shown here is derived from an EMBL/GenBank/DDBJ whole genome shotgun (WGS) entry which is preliminary data.</text>
</comment>
<evidence type="ECO:0000313" key="3">
    <source>
        <dbReference type="Proteomes" id="UP000660611"/>
    </source>
</evidence>
<evidence type="ECO:0008006" key="4">
    <source>
        <dbReference type="Google" id="ProtNLM"/>
    </source>
</evidence>